<accession>A0A4S3B316</accession>
<reference evidence="8 9" key="1">
    <citation type="submission" date="2019-01" db="EMBL/GenBank/DDBJ databases">
        <title>Vagococcus silagei sp. nov. isolated from brewer's grain.</title>
        <authorList>
            <person name="Guu J.-R."/>
        </authorList>
    </citation>
    <scope>NUCLEOTIDE SEQUENCE [LARGE SCALE GENOMIC DNA]</scope>
    <source>
        <strain evidence="8 9">2B-2</strain>
    </source>
</reference>
<keyword evidence="3 6" id="KW-0812">Transmembrane</keyword>
<evidence type="ECO:0000256" key="4">
    <source>
        <dbReference type="ARBA" id="ARBA00022989"/>
    </source>
</evidence>
<dbReference type="GO" id="GO:0140359">
    <property type="term" value="F:ABC-type transporter activity"/>
    <property type="evidence" value="ECO:0007669"/>
    <property type="project" value="InterPro"/>
</dbReference>
<evidence type="ECO:0000259" key="7">
    <source>
        <dbReference type="Pfam" id="PF12698"/>
    </source>
</evidence>
<evidence type="ECO:0000313" key="9">
    <source>
        <dbReference type="Proteomes" id="UP000310506"/>
    </source>
</evidence>
<feature type="transmembrane region" description="Helical" evidence="6">
    <location>
        <begin position="368"/>
        <end position="390"/>
    </location>
</feature>
<feature type="transmembrane region" description="Helical" evidence="6">
    <location>
        <begin position="20"/>
        <end position="41"/>
    </location>
</feature>
<feature type="transmembrane region" description="Helical" evidence="6">
    <location>
        <begin position="312"/>
        <end position="331"/>
    </location>
</feature>
<evidence type="ECO:0000313" key="8">
    <source>
        <dbReference type="EMBL" id="THB60818.1"/>
    </source>
</evidence>
<evidence type="ECO:0000256" key="1">
    <source>
        <dbReference type="ARBA" id="ARBA00004651"/>
    </source>
</evidence>
<dbReference type="PANTHER" id="PTHR30294">
    <property type="entry name" value="MEMBRANE COMPONENT OF ABC TRANSPORTER YHHJ-RELATED"/>
    <property type="match status" value="1"/>
</dbReference>
<feature type="transmembrane region" description="Helical" evidence="6">
    <location>
        <begin position="230"/>
        <end position="255"/>
    </location>
</feature>
<dbReference type="Proteomes" id="UP000310506">
    <property type="component" value="Unassembled WGS sequence"/>
</dbReference>
<dbReference type="InterPro" id="IPR013525">
    <property type="entry name" value="ABC2_TM"/>
</dbReference>
<gene>
    <name evidence="8" type="ORF">ESZ54_07565</name>
</gene>
<comment type="caution">
    <text evidence="8">The sequence shown here is derived from an EMBL/GenBank/DDBJ whole genome shotgun (WGS) entry which is preliminary data.</text>
</comment>
<keyword evidence="5 6" id="KW-0472">Membrane</keyword>
<keyword evidence="2" id="KW-1003">Cell membrane</keyword>
<dbReference type="PANTHER" id="PTHR30294:SF29">
    <property type="entry name" value="MULTIDRUG ABC TRANSPORTER PERMEASE YBHS-RELATED"/>
    <property type="match status" value="1"/>
</dbReference>
<feature type="domain" description="ABC-2 type transporter transmembrane" evidence="7">
    <location>
        <begin position="21"/>
        <end position="384"/>
    </location>
</feature>
<dbReference type="GO" id="GO:0005886">
    <property type="term" value="C:plasma membrane"/>
    <property type="evidence" value="ECO:0007669"/>
    <property type="project" value="UniProtKB-SubCell"/>
</dbReference>
<proteinExistence type="predicted"/>
<evidence type="ECO:0000256" key="3">
    <source>
        <dbReference type="ARBA" id="ARBA00022692"/>
    </source>
</evidence>
<feature type="transmembrane region" description="Helical" evidence="6">
    <location>
        <begin position="338"/>
        <end position="356"/>
    </location>
</feature>
<comment type="subcellular location">
    <subcellularLocation>
        <location evidence="1">Cell membrane</location>
        <topology evidence="1">Multi-pass membrane protein</topology>
    </subcellularLocation>
</comment>
<organism evidence="8 9">
    <name type="scientific">Vagococcus silagei</name>
    <dbReference type="NCBI Taxonomy" id="2508885"/>
    <lineage>
        <taxon>Bacteria</taxon>
        <taxon>Bacillati</taxon>
        <taxon>Bacillota</taxon>
        <taxon>Bacilli</taxon>
        <taxon>Lactobacillales</taxon>
        <taxon>Enterococcaceae</taxon>
        <taxon>Vagococcus</taxon>
    </lineage>
</organism>
<evidence type="ECO:0000256" key="5">
    <source>
        <dbReference type="ARBA" id="ARBA00023136"/>
    </source>
</evidence>
<dbReference type="OrthoDB" id="9768837at2"/>
<dbReference type="RefSeq" id="WP_136137065.1">
    <property type="nucleotide sequence ID" value="NZ_SDGV01000017.1"/>
</dbReference>
<name>A0A4S3B316_9ENTE</name>
<sequence>MNKLWVVALETYKKHVKTVTFLIMLLAPFVMVAFSLGFGYFANNMSKTNEIAVISENEAIKEGILAQGKKDFKFDKKINSEKEAEKALKDEKIDGFLVVKQEGDQISGRYTSKKSLGTDDQQRFTQYLNGLQLAANTEALKLKPEEVQTLMKSAKVTDRQVEFKDNKMVDNNTNKFVLSMVGFLIVFVMYMIVLNYASITAQEVASEKGTRIMEVILSSTSAAKHYYGKIIGISLVILTQVAVYAVTGVVGYVFAKDTDMVQDMLKNIPLGELLKGLLGYNLLFLLFGVLLYTILSAFMGSLVTRSEDAPKAVTPVTFLVLIAAMPVMMLSLSQPDHVLIKITSYIPFFSSFSMPVRIANDSVQQWEILASLGLLALSCVILLKVSAAIYKSTVLIYSDKSMGQVFKEAVNLK</sequence>
<dbReference type="EMBL" id="SDGV01000017">
    <property type="protein sequence ID" value="THB60818.1"/>
    <property type="molecule type" value="Genomic_DNA"/>
</dbReference>
<evidence type="ECO:0000256" key="6">
    <source>
        <dbReference type="SAM" id="Phobius"/>
    </source>
</evidence>
<protein>
    <submittedName>
        <fullName evidence="8">ABC transporter permease</fullName>
    </submittedName>
</protein>
<keyword evidence="9" id="KW-1185">Reference proteome</keyword>
<dbReference type="InterPro" id="IPR051449">
    <property type="entry name" value="ABC-2_transporter_component"/>
</dbReference>
<keyword evidence="4 6" id="KW-1133">Transmembrane helix</keyword>
<feature type="transmembrane region" description="Helical" evidence="6">
    <location>
        <begin position="176"/>
        <end position="197"/>
    </location>
</feature>
<dbReference type="Pfam" id="PF12698">
    <property type="entry name" value="ABC2_membrane_3"/>
    <property type="match status" value="1"/>
</dbReference>
<dbReference type="AlphaFoldDB" id="A0A4S3B316"/>
<evidence type="ECO:0000256" key="2">
    <source>
        <dbReference type="ARBA" id="ARBA00022475"/>
    </source>
</evidence>
<feature type="transmembrane region" description="Helical" evidence="6">
    <location>
        <begin position="276"/>
        <end position="300"/>
    </location>
</feature>